<gene>
    <name evidence="1" type="ORF">BDA99DRAFT_544630</name>
</gene>
<dbReference type="Proteomes" id="UP001209540">
    <property type="component" value="Unassembled WGS sequence"/>
</dbReference>
<dbReference type="EMBL" id="JAIXMP010000098">
    <property type="protein sequence ID" value="KAI9243118.1"/>
    <property type="molecule type" value="Genomic_DNA"/>
</dbReference>
<reference evidence="1" key="1">
    <citation type="journal article" date="2022" name="IScience">
        <title>Evolution of zygomycete secretomes and the origins of terrestrial fungal ecologies.</title>
        <authorList>
            <person name="Chang Y."/>
            <person name="Wang Y."/>
            <person name="Mondo S."/>
            <person name="Ahrendt S."/>
            <person name="Andreopoulos W."/>
            <person name="Barry K."/>
            <person name="Beard J."/>
            <person name="Benny G.L."/>
            <person name="Blankenship S."/>
            <person name="Bonito G."/>
            <person name="Cuomo C."/>
            <person name="Desiro A."/>
            <person name="Gervers K.A."/>
            <person name="Hundley H."/>
            <person name="Kuo A."/>
            <person name="LaButti K."/>
            <person name="Lang B.F."/>
            <person name="Lipzen A."/>
            <person name="O'Donnell K."/>
            <person name="Pangilinan J."/>
            <person name="Reynolds N."/>
            <person name="Sandor L."/>
            <person name="Smith M.E."/>
            <person name="Tsang A."/>
            <person name="Grigoriev I.V."/>
            <person name="Stajich J.E."/>
            <person name="Spatafora J.W."/>
        </authorList>
    </citation>
    <scope>NUCLEOTIDE SEQUENCE</scope>
    <source>
        <strain evidence="1">RSA 2281</strain>
    </source>
</reference>
<reference evidence="1" key="2">
    <citation type="submission" date="2023-02" db="EMBL/GenBank/DDBJ databases">
        <authorList>
            <consortium name="DOE Joint Genome Institute"/>
            <person name="Mondo S.J."/>
            <person name="Chang Y."/>
            <person name="Wang Y."/>
            <person name="Ahrendt S."/>
            <person name="Andreopoulos W."/>
            <person name="Barry K."/>
            <person name="Beard J."/>
            <person name="Benny G.L."/>
            <person name="Blankenship S."/>
            <person name="Bonito G."/>
            <person name="Cuomo C."/>
            <person name="Desiro A."/>
            <person name="Gervers K.A."/>
            <person name="Hundley H."/>
            <person name="Kuo A."/>
            <person name="LaButti K."/>
            <person name="Lang B.F."/>
            <person name="Lipzen A."/>
            <person name="O'Donnell K."/>
            <person name="Pangilinan J."/>
            <person name="Reynolds N."/>
            <person name="Sandor L."/>
            <person name="Smith M.W."/>
            <person name="Tsang A."/>
            <person name="Grigoriev I.V."/>
            <person name="Stajich J.E."/>
            <person name="Spatafora J.W."/>
        </authorList>
    </citation>
    <scope>NUCLEOTIDE SEQUENCE</scope>
    <source>
        <strain evidence="1">RSA 2281</strain>
    </source>
</reference>
<evidence type="ECO:0000313" key="1">
    <source>
        <dbReference type="EMBL" id="KAI9243118.1"/>
    </source>
</evidence>
<proteinExistence type="predicted"/>
<protein>
    <submittedName>
        <fullName evidence="1">Uncharacterized protein</fullName>
    </submittedName>
</protein>
<accession>A0AAD5JKX9</accession>
<dbReference type="AlphaFoldDB" id="A0AAD5JKX9"/>
<name>A0AAD5JKX9_9FUNG</name>
<sequence length="112" mass="13204">MNQKWKYHNAWEGDINQYEVHLTMEQQIEWVEEQLVALLCEWILQVLTCIETRLSAAPGLDDMLFLMRERMRLTQLLNRTFVGRLVEETEGFINDGRSQLGFIMSLVIKVMG</sequence>
<evidence type="ECO:0000313" key="2">
    <source>
        <dbReference type="Proteomes" id="UP001209540"/>
    </source>
</evidence>
<organism evidence="1 2">
    <name type="scientific">Phascolomyces articulosus</name>
    <dbReference type="NCBI Taxonomy" id="60185"/>
    <lineage>
        <taxon>Eukaryota</taxon>
        <taxon>Fungi</taxon>
        <taxon>Fungi incertae sedis</taxon>
        <taxon>Mucoromycota</taxon>
        <taxon>Mucoromycotina</taxon>
        <taxon>Mucoromycetes</taxon>
        <taxon>Mucorales</taxon>
        <taxon>Lichtheimiaceae</taxon>
        <taxon>Phascolomyces</taxon>
    </lineage>
</organism>
<keyword evidence="2" id="KW-1185">Reference proteome</keyword>
<comment type="caution">
    <text evidence="1">The sequence shown here is derived from an EMBL/GenBank/DDBJ whole genome shotgun (WGS) entry which is preliminary data.</text>
</comment>